<dbReference type="EMBL" id="KY593455">
    <property type="protein sequence ID" value="ARB05868.1"/>
    <property type="molecule type" value="Genomic_DNA"/>
</dbReference>
<gene>
    <name evidence="1" type="ORF">fHeYen901_95</name>
</gene>
<name>A0A1V0DXJ9_9CAUD</name>
<evidence type="ECO:0000313" key="2">
    <source>
        <dbReference type="Proteomes" id="UP000222840"/>
    </source>
</evidence>
<keyword evidence="2" id="KW-1185">Reference proteome</keyword>
<sequence length="41" mass="4628">MAGNGWRNGNDYYYGSIIDNPMVEQIMLYKNNGIMTLGLSI</sequence>
<accession>A0A1V0DXJ9</accession>
<organism evidence="1 2">
    <name type="scientific">Yersinia phage fHe-Yen9-01</name>
    <dbReference type="NCBI Taxonomy" id="1965363"/>
    <lineage>
        <taxon>Viruses</taxon>
        <taxon>Duplodnaviria</taxon>
        <taxon>Heunggongvirae</taxon>
        <taxon>Uroviricota</taxon>
        <taxon>Caudoviricetes</taxon>
        <taxon>Pantevenvirales</taxon>
        <taxon>Straboviridae</taxon>
        <taxon>Tevenvirinae</taxon>
        <taxon>Tegunavirus</taxon>
        <taxon>Tegunavirus fheyen901</taxon>
    </lineage>
</organism>
<reference evidence="1 2" key="1">
    <citation type="submission" date="2017-02" db="EMBL/GenBank/DDBJ databases">
        <title>Characterization and complete genome sequence of Yersinia bacteriophage, fHe-Yen9-01.</title>
        <authorList>
            <person name="Jun J.W."/>
            <person name="Wicklund A."/>
            <person name="Skurnik M."/>
        </authorList>
    </citation>
    <scope>NUCLEOTIDE SEQUENCE [LARGE SCALE GENOMIC DNA]</scope>
</reference>
<proteinExistence type="predicted"/>
<dbReference type="Proteomes" id="UP000222840">
    <property type="component" value="Segment"/>
</dbReference>
<evidence type="ECO:0000313" key="1">
    <source>
        <dbReference type="EMBL" id="ARB05868.1"/>
    </source>
</evidence>
<protein>
    <submittedName>
        <fullName evidence="1">Uncharacterized protein</fullName>
    </submittedName>
</protein>